<comment type="caution">
    <text evidence="2">The sequence shown here is derived from an EMBL/GenBank/DDBJ whole genome shotgun (WGS) entry which is preliminary data.</text>
</comment>
<proteinExistence type="predicted"/>
<dbReference type="Proteomes" id="UP001230654">
    <property type="component" value="Unassembled WGS sequence"/>
</dbReference>
<keyword evidence="1" id="KW-0472">Membrane</keyword>
<keyword evidence="1" id="KW-1133">Transmembrane helix</keyword>
<accession>A0ABU0NIF9</accession>
<feature type="transmembrane region" description="Helical" evidence="1">
    <location>
        <begin position="90"/>
        <end position="109"/>
    </location>
</feature>
<keyword evidence="3" id="KW-1185">Reference proteome</keyword>
<dbReference type="EMBL" id="JAUSWV010000002">
    <property type="protein sequence ID" value="MDQ0578916.1"/>
    <property type="molecule type" value="Genomic_DNA"/>
</dbReference>
<feature type="transmembrane region" description="Helical" evidence="1">
    <location>
        <begin position="58"/>
        <end position="78"/>
    </location>
</feature>
<sequence>MRMSTRSTLSARMPTAAPVLRHGWHRLLIGLFLLGRVARVPAAMDATTGATPSGWWNVVWEVLALVLAAFAVSEWEILQAASWRMSVGQWICMVVFHVGLLAFLVSQVLQLL</sequence>
<evidence type="ECO:0000313" key="2">
    <source>
        <dbReference type="EMBL" id="MDQ0578916.1"/>
    </source>
</evidence>
<evidence type="ECO:0000256" key="1">
    <source>
        <dbReference type="SAM" id="Phobius"/>
    </source>
</evidence>
<keyword evidence="1" id="KW-0812">Transmembrane</keyword>
<organism evidence="2 3">
    <name type="scientific">Streptomyces rishiriensis</name>
    <dbReference type="NCBI Taxonomy" id="68264"/>
    <lineage>
        <taxon>Bacteria</taxon>
        <taxon>Bacillati</taxon>
        <taxon>Actinomycetota</taxon>
        <taxon>Actinomycetes</taxon>
        <taxon>Kitasatosporales</taxon>
        <taxon>Streptomycetaceae</taxon>
        <taxon>Streptomyces</taxon>
    </lineage>
</organism>
<evidence type="ECO:0000313" key="3">
    <source>
        <dbReference type="Proteomes" id="UP001230654"/>
    </source>
</evidence>
<reference evidence="2 3" key="1">
    <citation type="submission" date="2023-07" db="EMBL/GenBank/DDBJ databases">
        <title>Comparative genomics of wheat-associated soil bacteria to identify genetic determinants of phenazine resistance.</title>
        <authorList>
            <person name="Mouncey N."/>
        </authorList>
    </citation>
    <scope>NUCLEOTIDE SEQUENCE [LARGE SCALE GENOMIC DNA]</scope>
    <source>
        <strain evidence="2 3">B2I6</strain>
    </source>
</reference>
<name>A0ABU0NIF9_STRRH</name>
<protein>
    <submittedName>
        <fullName evidence="2">Uncharacterized protein</fullName>
    </submittedName>
</protein>
<gene>
    <name evidence="2" type="ORF">QF030_001094</name>
</gene>